<dbReference type="AlphaFoldDB" id="A0A0A5I4F2"/>
<comment type="caution">
    <text evidence="1">The sequence shown here is derived from an EMBL/GenBank/DDBJ whole genome shotgun (WGS) entry which is preliminary data.</text>
</comment>
<dbReference type="STRING" id="1385510.GCA_000425205_02877"/>
<sequence length="152" mass="17770">MLTFEEKLNIMDSFPELTRNNVSLGRVNYQYEDSAIDKKNVVYHLHPNGNGYVYAEYVVGYDTDDRGFVNIRDYSEAELRRVVELAIDSLSPIADEETKEFWANEEGEVLTLIYESHLDTWNIYADDMLDGTFHTYNAAIEYLDEEGFRDRQ</sequence>
<keyword evidence="2" id="KW-1185">Reference proteome</keyword>
<evidence type="ECO:0000313" key="2">
    <source>
        <dbReference type="Proteomes" id="UP000030528"/>
    </source>
</evidence>
<dbReference type="eggNOG" id="ENOG50312X5">
    <property type="taxonomic scope" value="Bacteria"/>
</dbReference>
<dbReference type="OrthoDB" id="2360619at2"/>
<dbReference type="Proteomes" id="UP000030528">
    <property type="component" value="Unassembled WGS sequence"/>
</dbReference>
<proteinExistence type="predicted"/>
<dbReference type="RefSeq" id="WP_026801155.1">
    <property type="nucleotide sequence ID" value="NZ_AULI01000013.1"/>
</dbReference>
<reference evidence="1 2" key="1">
    <citation type="submission" date="2013-08" db="EMBL/GenBank/DDBJ databases">
        <authorList>
            <person name="Huang J."/>
            <person name="Wang G."/>
        </authorList>
    </citation>
    <scope>NUCLEOTIDE SEQUENCE [LARGE SCALE GENOMIC DNA]</scope>
    <source>
        <strain evidence="1 2">JSM 076056</strain>
    </source>
</reference>
<gene>
    <name evidence="1" type="ORF">N781_06445</name>
</gene>
<organism evidence="1 2">
    <name type="scientific">Pontibacillus halophilus JSM 076056 = DSM 19796</name>
    <dbReference type="NCBI Taxonomy" id="1385510"/>
    <lineage>
        <taxon>Bacteria</taxon>
        <taxon>Bacillati</taxon>
        <taxon>Bacillota</taxon>
        <taxon>Bacilli</taxon>
        <taxon>Bacillales</taxon>
        <taxon>Bacillaceae</taxon>
        <taxon>Pontibacillus</taxon>
    </lineage>
</organism>
<protein>
    <submittedName>
        <fullName evidence="1">Uncharacterized protein</fullName>
    </submittedName>
</protein>
<dbReference type="EMBL" id="AVPE01000013">
    <property type="protein sequence ID" value="KGX90702.1"/>
    <property type="molecule type" value="Genomic_DNA"/>
</dbReference>
<name>A0A0A5I4F2_9BACI</name>
<evidence type="ECO:0000313" key="1">
    <source>
        <dbReference type="EMBL" id="KGX90702.1"/>
    </source>
</evidence>
<accession>A0A0A5I4F2</accession>